<dbReference type="Gene3D" id="3.30.160.60">
    <property type="entry name" value="Classic Zinc Finger"/>
    <property type="match status" value="1"/>
</dbReference>
<accession>A0A3Q0IPR4</accession>
<organism evidence="4 5">
    <name type="scientific">Diaphorina citri</name>
    <name type="common">Asian citrus psyllid</name>
    <dbReference type="NCBI Taxonomy" id="121845"/>
    <lineage>
        <taxon>Eukaryota</taxon>
        <taxon>Metazoa</taxon>
        <taxon>Ecdysozoa</taxon>
        <taxon>Arthropoda</taxon>
        <taxon>Hexapoda</taxon>
        <taxon>Insecta</taxon>
        <taxon>Pterygota</taxon>
        <taxon>Neoptera</taxon>
        <taxon>Paraneoptera</taxon>
        <taxon>Hemiptera</taxon>
        <taxon>Sternorrhyncha</taxon>
        <taxon>Psylloidea</taxon>
        <taxon>Psyllidae</taxon>
        <taxon>Diaphorininae</taxon>
        <taxon>Diaphorina</taxon>
    </lineage>
</organism>
<dbReference type="PROSITE" id="PS50157">
    <property type="entry name" value="ZINC_FINGER_C2H2_2"/>
    <property type="match status" value="1"/>
</dbReference>
<dbReference type="GO" id="GO:0008270">
    <property type="term" value="F:zinc ion binding"/>
    <property type="evidence" value="ECO:0007669"/>
    <property type="project" value="UniProtKB-KW"/>
</dbReference>
<dbReference type="SMART" id="SM00355">
    <property type="entry name" value="ZnF_C2H2"/>
    <property type="match status" value="2"/>
</dbReference>
<reference evidence="5" key="1">
    <citation type="submission" date="2025-08" db="UniProtKB">
        <authorList>
            <consortium name="RefSeq"/>
        </authorList>
    </citation>
    <scope>IDENTIFICATION</scope>
</reference>
<dbReference type="SUPFAM" id="SSF57667">
    <property type="entry name" value="beta-beta-alpha zinc fingers"/>
    <property type="match status" value="1"/>
</dbReference>
<dbReference type="Proteomes" id="UP000079169">
    <property type="component" value="Unplaced"/>
</dbReference>
<keyword evidence="4" id="KW-1185">Reference proteome</keyword>
<gene>
    <name evidence="5" type="primary">LOC113465910</name>
</gene>
<evidence type="ECO:0000256" key="1">
    <source>
        <dbReference type="PROSITE-ProRule" id="PRU00042"/>
    </source>
</evidence>
<dbReference type="GeneID" id="113465910"/>
<evidence type="ECO:0000313" key="5">
    <source>
        <dbReference type="RefSeq" id="XP_026676663.1"/>
    </source>
</evidence>
<keyword evidence="1" id="KW-0863">Zinc-finger</keyword>
<evidence type="ECO:0000313" key="4">
    <source>
        <dbReference type="Proteomes" id="UP000079169"/>
    </source>
</evidence>
<feature type="domain" description="C2H2-type" evidence="3">
    <location>
        <begin position="13"/>
        <end position="41"/>
    </location>
</feature>
<dbReference type="Pfam" id="PF00096">
    <property type="entry name" value="zf-C2H2"/>
    <property type="match status" value="1"/>
</dbReference>
<dbReference type="KEGG" id="dci:113465910"/>
<evidence type="ECO:0000256" key="2">
    <source>
        <dbReference type="SAM" id="MobiDB-lite"/>
    </source>
</evidence>
<keyword evidence="1" id="KW-0479">Metal-binding</keyword>
<dbReference type="AlphaFoldDB" id="A0A3Q0IPR4"/>
<name>A0A3Q0IPR4_DIACI</name>
<feature type="region of interest" description="Disordered" evidence="2">
    <location>
        <begin position="127"/>
        <end position="170"/>
    </location>
</feature>
<dbReference type="InterPro" id="IPR013087">
    <property type="entry name" value="Znf_C2H2_type"/>
</dbReference>
<keyword evidence="1" id="KW-0862">Zinc</keyword>
<dbReference type="PROSITE" id="PS00028">
    <property type="entry name" value="ZINC_FINGER_C2H2_1"/>
    <property type="match status" value="2"/>
</dbReference>
<dbReference type="STRING" id="121845.A0A3Q0IPR4"/>
<dbReference type="PaxDb" id="121845-A0A3Q0IPR4"/>
<dbReference type="InterPro" id="IPR036236">
    <property type="entry name" value="Znf_C2H2_sf"/>
</dbReference>
<feature type="compositionally biased region" description="Polar residues" evidence="2">
    <location>
        <begin position="131"/>
        <end position="142"/>
    </location>
</feature>
<proteinExistence type="predicted"/>
<dbReference type="RefSeq" id="XP_026676663.1">
    <property type="nucleotide sequence ID" value="XM_026820862.1"/>
</dbReference>
<protein>
    <submittedName>
        <fullName evidence="5">Uncharacterized protein LOC113465910</fullName>
    </submittedName>
</protein>
<sequence>MYFGKNVLRGLIHPCEYCPRKFRSQAEVKNHVLVKHLGKNPNHCLLCVKDFNSRNGLNIHLKTIHNVGYSDQKELVCNLLPDSEVKETVDPELLIQQQKILEDIDNLAQTELDEILDDGEVDVDAEDNVRLSDSGSDWAQDSDTPKKKKKSVGPHFSCSMTLKHYPSKRN</sequence>
<evidence type="ECO:0000259" key="3">
    <source>
        <dbReference type="PROSITE" id="PS50157"/>
    </source>
</evidence>